<dbReference type="InterPro" id="IPR029063">
    <property type="entry name" value="SAM-dependent_MTases_sf"/>
</dbReference>
<evidence type="ECO:0000313" key="4">
    <source>
        <dbReference type="EMBL" id="RPJ66603.1"/>
    </source>
</evidence>
<dbReference type="SUPFAM" id="SSF46955">
    <property type="entry name" value="Putative DNA-binding domain"/>
    <property type="match status" value="1"/>
</dbReference>
<feature type="domain" description="HTH merR-type" evidence="3">
    <location>
        <begin position="5"/>
        <end position="73"/>
    </location>
</feature>
<sequence>MGFYVYRISELASLVGLSRTALLYYEKINLINGKRLENGYRVYSDRDVQRIRLIQQLQSAGLTLAECQSCIESKLDKSVLRLRYDELENEIKQKEKSLALLSSILGNRSSKPWHETLSEIAPDAHIDWLKIQGFDEKQALRLNWLSKDMNEHDNYMQDFMKVFETLESWGPNSEYDTTKAFKLLNQNPKRILEVGCGKGNSTIVIAKLSNAEIVATDNEELALDKLERKLKLYNLNNRVKTKCVSMTELNFGTDKFDVIWAEASAYIMGIEKALSKWKPLLKDGGVLVFSDLVWLTNKPSKKSINHWKSDYPDIQTVETRKSQIEKAGYELEHTFTVSEQAWKDYYEPLQERLNEVTRMMGNSQAVSDIQHEVNLYKSHLGEFGYQFFIAKKL</sequence>
<keyword evidence="2" id="KW-0175">Coiled coil</keyword>
<protein>
    <submittedName>
        <fullName evidence="4">MerR family transcriptional regulator</fullName>
    </submittedName>
</protein>
<evidence type="ECO:0000256" key="2">
    <source>
        <dbReference type="SAM" id="Coils"/>
    </source>
</evidence>
<dbReference type="InterPro" id="IPR041698">
    <property type="entry name" value="Methyltransf_25"/>
</dbReference>
<dbReference type="InterPro" id="IPR000551">
    <property type="entry name" value="MerR-type_HTH_dom"/>
</dbReference>
<dbReference type="EMBL" id="RPOK01000003">
    <property type="protein sequence ID" value="RPJ66603.1"/>
    <property type="molecule type" value="Genomic_DNA"/>
</dbReference>
<evidence type="ECO:0000256" key="1">
    <source>
        <dbReference type="ARBA" id="ARBA00023125"/>
    </source>
</evidence>
<comment type="caution">
    <text evidence="4">The sequence shown here is derived from an EMBL/GenBank/DDBJ whole genome shotgun (WGS) entry which is preliminary data.</text>
</comment>
<dbReference type="AlphaFoldDB" id="A0A3N5Y102"/>
<reference evidence="4 5" key="1">
    <citation type="submission" date="2018-11" db="EMBL/GenBank/DDBJ databases">
        <authorList>
            <person name="Ye M.-Q."/>
            <person name="Du Z.-J."/>
        </authorList>
    </citation>
    <scope>NUCLEOTIDE SEQUENCE [LARGE SCALE GENOMIC DNA]</scope>
    <source>
        <strain evidence="4 5">U0105</strain>
    </source>
</reference>
<evidence type="ECO:0000313" key="5">
    <source>
        <dbReference type="Proteomes" id="UP000275281"/>
    </source>
</evidence>
<gene>
    <name evidence="4" type="ORF">DRW07_11005</name>
</gene>
<organism evidence="4 5">
    <name type="scientific">Alteromonas sediminis</name>
    <dbReference type="NCBI Taxonomy" id="2259342"/>
    <lineage>
        <taxon>Bacteria</taxon>
        <taxon>Pseudomonadati</taxon>
        <taxon>Pseudomonadota</taxon>
        <taxon>Gammaproteobacteria</taxon>
        <taxon>Alteromonadales</taxon>
        <taxon>Alteromonadaceae</taxon>
        <taxon>Alteromonas/Salinimonas group</taxon>
        <taxon>Alteromonas</taxon>
    </lineage>
</organism>
<dbReference type="Pfam" id="PF13649">
    <property type="entry name" value="Methyltransf_25"/>
    <property type="match status" value="1"/>
</dbReference>
<evidence type="ECO:0000259" key="3">
    <source>
        <dbReference type="PROSITE" id="PS50937"/>
    </source>
</evidence>
<keyword evidence="5" id="KW-1185">Reference proteome</keyword>
<feature type="coiled-coil region" evidence="2">
    <location>
        <begin position="77"/>
        <end position="104"/>
    </location>
</feature>
<dbReference type="SMART" id="SM00422">
    <property type="entry name" value="HTH_MERR"/>
    <property type="match status" value="1"/>
</dbReference>
<name>A0A3N5Y102_9ALTE</name>
<dbReference type="Gene3D" id="3.40.50.150">
    <property type="entry name" value="Vaccinia Virus protein VP39"/>
    <property type="match status" value="1"/>
</dbReference>
<dbReference type="GO" id="GO:0003700">
    <property type="term" value="F:DNA-binding transcription factor activity"/>
    <property type="evidence" value="ECO:0007669"/>
    <property type="project" value="InterPro"/>
</dbReference>
<dbReference type="GO" id="GO:0003677">
    <property type="term" value="F:DNA binding"/>
    <property type="evidence" value="ECO:0007669"/>
    <property type="project" value="UniProtKB-KW"/>
</dbReference>
<accession>A0A3N5Y102</accession>
<dbReference type="PANTHER" id="PTHR30204">
    <property type="entry name" value="REDOX-CYCLING DRUG-SENSING TRANSCRIPTIONAL ACTIVATOR SOXR"/>
    <property type="match status" value="1"/>
</dbReference>
<dbReference type="InterPro" id="IPR047057">
    <property type="entry name" value="MerR_fam"/>
</dbReference>
<proteinExistence type="predicted"/>
<dbReference type="OrthoDB" id="9808480at2"/>
<dbReference type="SUPFAM" id="SSF53335">
    <property type="entry name" value="S-adenosyl-L-methionine-dependent methyltransferases"/>
    <property type="match status" value="1"/>
</dbReference>
<dbReference type="CDD" id="cd02440">
    <property type="entry name" value="AdoMet_MTases"/>
    <property type="match status" value="1"/>
</dbReference>
<dbReference type="PANTHER" id="PTHR30204:SF97">
    <property type="entry name" value="MERR FAMILY REGULATORY PROTEIN"/>
    <property type="match status" value="1"/>
</dbReference>
<dbReference type="Gene3D" id="1.10.1660.10">
    <property type="match status" value="1"/>
</dbReference>
<dbReference type="Pfam" id="PF13411">
    <property type="entry name" value="MerR_1"/>
    <property type="match status" value="1"/>
</dbReference>
<dbReference type="InterPro" id="IPR009061">
    <property type="entry name" value="DNA-bd_dom_put_sf"/>
</dbReference>
<dbReference type="PROSITE" id="PS50937">
    <property type="entry name" value="HTH_MERR_2"/>
    <property type="match status" value="1"/>
</dbReference>
<keyword evidence="1" id="KW-0238">DNA-binding</keyword>
<dbReference type="Proteomes" id="UP000275281">
    <property type="component" value="Unassembled WGS sequence"/>
</dbReference>